<feature type="compositionally biased region" description="Low complexity" evidence="1">
    <location>
        <begin position="31"/>
        <end position="63"/>
    </location>
</feature>
<keyword evidence="5" id="KW-1185">Reference proteome</keyword>
<evidence type="ECO:0000313" key="4">
    <source>
        <dbReference type="EMBL" id="SDJ61088.1"/>
    </source>
</evidence>
<dbReference type="PROSITE" id="PS51257">
    <property type="entry name" value="PROKAR_LIPOPROTEIN"/>
    <property type="match status" value="1"/>
</dbReference>
<feature type="signal peptide" evidence="2">
    <location>
        <begin position="1"/>
        <end position="28"/>
    </location>
</feature>
<dbReference type="EMBL" id="FNEI01000013">
    <property type="protein sequence ID" value="SDJ61088.1"/>
    <property type="molecule type" value="Genomic_DNA"/>
</dbReference>
<dbReference type="OrthoDB" id="3268346at2"/>
<feature type="chain" id="PRO_5038441752" description="DUF4232 domain-containing protein" evidence="2">
    <location>
        <begin position="29"/>
        <end position="209"/>
    </location>
</feature>
<reference evidence="5" key="1">
    <citation type="submission" date="2016-10" db="EMBL/GenBank/DDBJ databases">
        <authorList>
            <person name="Varghese N."/>
            <person name="Submissions S."/>
        </authorList>
    </citation>
    <scope>NUCLEOTIDE SEQUENCE [LARGE SCALE GENOMIC DNA]</scope>
    <source>
        <strain evidence="5">CGMCC 1.10783</strain>
    </source>
</reference>
<sequence>MTTARATKAFLFTTAAATLLMLAGCGQGQNPSSATSSTTTPSTSQSPSDNSPSGPASATGSASGSASATAATLCKSTSLTPSVDSTGGGAAGSVYQKLILTNSGTTPCILKGYPGVSLVTGPTAGPIGAPADRDTTKAPVELLLQPGESGAAVLRYTQAGLYPDCTHAAAAGFRIYPPEDTGSVFIAQQHEACSNASVKLLTIQAFQAN</sequence>
<dbReference type="InterPro" id="IPR025326">
    <property type="entry name" value="DUF4232"/>
</dbReference>
<evidence type="ECO:0000313" key="5">
    <source>
        <dbReference type="Proteomes" id="UP000182130"/>
    </source>
</evidence>
<dbReference type="STRING" id="1045773.SAMN05216555_11350"/>
<protein>
    <recommendedName>
        <fullName evidence="3">DUF4232 domain-containing protein</fullName>
    </recommendedName>
</protein>
<keyword evidence="2" id="KW-0732">Signal</keyword>
<evidence type="ECO:0000259" key="3">
    <source>
        <dbReference type="Pfam" id="PF14016"/>
    </source>
</evidence>
<dbReference type="AlphaFoldDB" id="A0A1G8V4T5"/>
<feature type="domain" description="DUF4232" evidence="3">
    <location>
        <begin position="74"/>
        <end position="207"/>
    </location>
</feature>
<feature type="region of interest" description="Disordered" evidence="1">
    <location>
        <begin position="29"/>
        <end position="63"/>
    </location>
</feature>
<proteinExistence type="predicted"/>
<dbReference type="Pfam" id="PF14016">
    <property type="entry name" value="DUF4232"/>
    <property type="match status" value="1"/>
</dbReference>
<evidence type="ECO:0000256" key="2">
    <source>
        <dbReference type="SAM" id="SignalP"/>
    </source>
</evidence>
<name>A0A1G8V4T5_9MICC</name>
<dbReference type="RefSeq" id="WP_084111252.1">
    <property type="nucleotide sequence ID" value="NZ_FNEI01000013.1"/>
</dbReference>
<evidence type="ECO:0000256" key="1">
    <source>
        <dbReference type="SAM" id="MobiDB-lite"/>
    </source>
</evidence>
<gene>
    <name evidence="4" type="ORF">SAMN05216555_11350</name>
</gene>
<accession>A0A1G8V4T5</accession>
<organism evidence="4 5">
    <name type="scientific">Arthrobacter cupressi</name>
    <dbReference type="NCBI Taxonomy" id="1045773"/>
    <lineage>
        <taxon>Bacteria</taxon>
        <taxon>Bacillati</taxon>
        <taxon>Actinomycetota</taxon>
        <taxon>Actinomycetes</taxon>
        <taxon>Micrococcales</taxon>
        <taxon>Micrococcaceae</taxon>
        <taxon>Arthrobacter</taxon>
    </lineage>
</organism>
<dbReference type="Proteomes" id="UP000182130">
    <property type="component" value="Unassembled WGS sequence"/>
</dbReference>